<dbReference type="GO" id="GO:0046677">
    <property type="term" value="P:response to antibiotic"/>
    <property type="evidence" value="ECO:0007669"/>
    <property type="project" value="TreeGrafter"/>
</dbReference>
<dbReference type="Proteomes" id="UP000054600">
    <property type="component" value="Unassembled WGS sequence"/>
</dbReference>
<evidence type="ECO:0000256" key="1">
    <source>
        <dbReference type="SAM" id="Phobius"/>
    </source>
</evidence>
<dbReference type="OrthoDB" id="9811967at2"/>
<dbReference type="eggNOG" id="COG3725">
    <property type="taxonomic scope" value="Bacteria"/>
</dbReference>
<protein>
    <submittedName>
        <fullName evidence="2">Inner membrane protein AmpE</fullName>
    </submittedName>
</protein>
<dbReference type="EMBL" id="LNYW01000006">
    <property type="protein sequence ID" value="KTD66225.1"/>
    <property type="molecule type" value="Genomic_DNA"/>
</dbReference>
<dbReference type="AlphaFoldDB" id="A0A0W0ZAR7"/>
<dbReference type="GO" id="GO:0005886">
    <property type="term" value="C:plasma membrane"/>
    <property type="evidence" value="ECO:0007669"/>
    <property type="project" value="TreeGrafter"/>
</dbReference>
<comment type="caution">
    <text evidence="2">The sequence shown here is derived from an EMBL/GenBank/DDBJ whole genome shotgun (WGS) entry which is preliminary data.</text>
</comment>
<feature type="transmembrane region" description="Helical" evidence="1">
    <location>
        <begin position="48"/>
        <end position="70"/>
    </location>
</feature>
<reference evidence="2 3" key="1">
    <citation type="submission" date="2015-11" db="EMBL/GenBank/DDBJ databases">
        <title>Genomic analysis of 38 Legionella species identifies large and diverse effector repertoires.</title>
        <authorList>
            <person name="Burstein D."/>
            <person name="Amaro F."/>
            <person name="Zusman T."/>
            <person name="Lifshitz Z."/>
            <person name="Cohen O."/>
            <person name="Gilbert J.A."/>
            <person name="Pupko T."/>
            <person name="Shuman H.A."/>
            <person name="Segal G."/>
        </authorList>
    </citation>
    <scope>NUCLEOTIDE SEQUENCE [LARGE SCALE GENOMIC DNA]</scope>
    <source>
        <strain evidence="2 3">ATCC 49655</strain>
    </source>
</reference>
<proteinExistence type="predicted"/>
<evidence type="ECO:0000313" key="2">
    <source>
        <dbReference type="EMBL" id="KTD66225.1"/>
    </source>
</evidence>
<sequence length="250" mass="27873">MKLLVVVLCLLSERFLIHSFSHQRFAWFGEYAALIRKKTDNHAALDNAWMKLALIVLPIIIAVSILYFLFYNVFYGFGGLVLSIIIFFYCLGPQNPFYPVSESGTGELSEEFSGQYFVLANSQLFAVLFWYLAAGPIAALAYRLISLSQNIDSVSAQAKQVTDVLDWIPARLTALLLLLAGNFQRGFSTFTKLVLSAPDSNDKILSECGMQAVRVKDEEQTPVSVAEELVEHATIVLLVFIALFTLAAWL</sequence>
<keyword evidence="1" id="KW-0472">Membrane</keyword>
<organism evidence="2 3">
    <name type="scientific">Legionella shakespearei DSM 23087</name>
    <dbReference type="NCBI Taxonomy" id="1122169"/>
    <lineage>
        <taxon>Bacteria</taxon>
        <taxon>Pseudomonadati</taxon>
        <taxon>Pseudomonadota</taxon>
        <taxon>Gammaproteobacteria</taxon>
        <taxon>Legionellales</taxon>
        <taxon>Legionellaceae</taxon>
        <taxon>Legionella</taxon>
    </lineage>
</organism>
<evidence type="ECO:0000313" key="3">
    <source>
        <dbReference type="Proteomes" id="UP000054600"/>
    </source>
</evidence>
<keyword evidence="3" id="KW-1185">Reference proteome</keyword>
<dbReference type="PANTHER" id="PTHR38684:SF1">
    <property type="entry name" value="PROTEIN AMPE"/>
    <property type="match status" value="1"/>
</dbReference>
<dbReference type="PANTHER" id="PTHR38684">
    <property type="entry name" value="PROTEIN AMPE"/>
    <property type="match status" value="1"/>
</dbReference>
<feature type="transmembrane region" description="Helical" evidence="1">
    <location>
        <begin position="116"/>
        <end position="142"/>
    </location>
</feature>
<name>A0A0W0ZAR7_9GAMM</name>
<accession>A0A0W0ZAR7</accession>
<dbReference type="STRING" id="1122169.Lsha_0119"/>
<feature type="transmembrane region" description="Helical" evidence="1">
    <location>
        <begin position="77"/>
        <end position="96"/>
    </location>
</feature>
<feature type="transmembrane region" description="Helical" evidence="1">
    <location>
        <begin position="229"/>
        <end position="249"/>
    </location>
</feature>
<dbReference type="RefSeq" id="WP_018578723.1">
    <property type="nucleotide sequence ID" value="NZ_KB892437.1"/>
</dbReference>
<gene>
    <name evidence="2" type="ORF">Lsha_0119</name>
</gene>
<keyword evidence="1" id="KW-0812">Transmembrane</keyword>
<dbReference type="PATRIC" id="fig|1122169.6.peg.132"/>
<dbReference type="InterPro" id="IPR052966">
    <property type="entry name" value="Beta-lactamase_Reg"/>
</dbReference>
<keyword evidence="1" id="KW-1133">Transmembrane helix</keyword>